<protein>
    <submittedName>
        <fullName evidence="1">Uncharacterized protein</fullName>
    </submittedName>
</protein>
<dbReference type="RefSeq" id="WP_072697463.1">
    <property type="nucleotide sequence ID" value="NZ_FRDI01000009.1"/>
</dbReference>
<dbReference type="Proteomes" id="UP000186469">
    <property type="component" value="Unassembled WGS sequence"/>
</dbReference>
<dbReference type="AlphaFoldDB" id="A0A1M7TAB1"/>
<organism evidence="1 2">
    <name type="scientific">Desulfovibrio litoralis DSM 11393</name>
    <dbReference type="NCBI Taxonomy" id="1121455"/>
    <lineage>
        <taxon>Bacteria</taxon>
        <taxon>Pseudomonadati</taxon>
        <taxon>Thermodesulfobacteriota</taxon>
        <taxon>Desulfovibrionia</taxon>
        <taxon>Desulfovibrionales</taxon>
        <taxon>Desulfovibrionaceae</taxon>
        <taxon>Desulfovibrio</taxon>
    </lineage>
</organism>
<accession>A0A1M7TAB1</accession>
<keyword evidence="2" id="KW-1185">Reference proteome</keyword>
<name>A0A1M7TAB1_9BACT</name>
<evidence type="ECO:0000313" key="1">
    <source>
        <dbReference type="EMBL" id="SHN67665.1"/>
    </source>
</evidence>
<evidence type="ECO:0000313" key="2">
    <source>
        <dbReference type="Proteomes" id="UP000186469"/>
    </source>
</evidence>
<sequence>MDAFDINSSNYISRLSSINSLNEKSHSIKKLQASSPSSMDTVNISSAARDKYIAMEQAAKSEKNTDVGSQVNTWYDNFRKNMGMVDEPDYSTWSPENLARREKLIAERDALAQYCSNTSFTDTSRKWIGKIHELMALDAIGGQKVLSDADMKVAVNALHSSMDRWENDIPGTSAYLAGKGDFQGDVMSTNDISLSQMFLTNRFSEKKEDEEILLKEEESSNVTSSTS</sequence>
<reference evidence="1 2" key="1">
    <citation type="submission" date="2016-12" db="EMBL/GenBank/DDBJ databases">
        <authorList>
            <person name="Song W.-J."/>
            <person name="Kurnit D.M."/>
        </authorList>
    </citation>
    <scope>NUCLEOTIDE SEQUENCE [LARGE SCALE GENOMIC DNA]</scope>
    <source>
        <strain evidence="1 2">DSM 11393</strain>
    </source>
</reference>
<proteinExistence type="predicted"/>
<dbReference type="OrthoDB" id="9845100at2"/>
<dbReference type="EMBL" id="FRDI01000009">
    <property type="protein sequence ID" value="SHN67665.1"/>
    <property type="molecule type" value="Genomic_DNA"/>
</dbReference>
<gene>
    <name evidence="1" type="ORF">SAMN02745728_01773</name>
</gene>